<keyword evidence="4" id="KW-1185">Reference proteome</keyword>
<feature type="compositionally biased region" description="Basic residues" evidence="1">
    <location>
        <begin position="1168"/>
        <end position="1177"/>
    </location>
</feature>
<sequence>MGDAQENEHQLWVNLSSLGDGNIFAILPQLMKKMLDVGDGGIFADDEPYDLVLPSDDTWQTKIYYKLVEQQRMADALEQNECDSLFNQFAKNLPPPKILNRINDSLITEFFIFLPDWHHLRRMTQRWHTSKETSFVVCKPVQNTTTLFEILGTMWSQKFLDFVVVYYDQNLRIVTYNPFTEEIVDLEAQPLFPNKLKDLAGYRIKVAMFDNPPVLRLLPGGCRGKDCDYLRLVAFAMNATVQIVATPAAKQYAGVGEALLNSEADFSFMGVMRGPDVADLEVFHTQMETGIVAVLPSHRPHTVNILTIFNNEIWTCLTILLLTLYALTKITKKYRRAFNLFVLLFTTVPSAFSNIFQSGISSILTIAKHDDSVNTIEALKTSNMPLLTFPRVVPIVNKIHNFSQPIQTFPKKELYEMIERRDNDKVFVLPLGVALEFVERSDMYRIMRESLVPDMKVYLFPKRSPFLKQIHQIFVHLGDGGFIRRITTSGRKHLEDDDVYLTMKHLQTVLCFEGRNNCVKNRCEKLEVLDLVFDLIKTVGVLLFPNKSLNCDQLSGNVSTMYDWMQEPSEPKLHDWIIKPKKKLIQCEPPSKPVQKNKQKLTGPGPITWTVSDISKAGCILTQPPLPTHFEDEQEMRRVYTLIYDVFRHKNVLTQALNDIGFFQIHPEVCSYGGWREGLEMTIAHIWLLFYDLYHRSFKKRETSVAPIATKLFQEAGLTKAEDTLWGFRTKLAAAVARLRIQHNALSLSDLLPVHLRDDKVPGYGSTSPVTCWINLKKVKNTNDLKRDIETFFGLKPVEGNQNLGPKNYRWDKHCPHIIALHGSMRTTLARSDFVKSHKLVVQDKSFCLGPATFVKHVSELELCGSVIQTHVNSPRTTAYLATILSQNDKIKKLMAFSAGQRKLEYEDYFNQLGMTNVLIFSDRLIDVSPDANYMEEVVAVYATPPNSYSAVNDPIDLVCSRGGDLSMLEILTEAEESEEGRQRVFRILDEQRKTLRFAMSRPQIQFVLYETHSGIDAENNGMIERTVMEVNKNAKLHHATLQGKLIVQIFPEPSSNEGAKEINNNEKIQFDDRKSEAGPPETVRLTMGSDDKLFDNIPVPETDIFDVPDLPPLCPSETSCISYVKEGCYLALVQRKQVIRLDNKYMIQMAENRGLFGRTSSTSTRTKGSKGPRKKQDKPPTPPQRTKRRIRDAEVARIAAPTHTFLRHTRDNCDVERCPRCRYEEEKNKAPMYRQWWSETTRHIMALRSSLIKNKVIPAKKSKDLSAKSVIDTFIYNNIKIDEIVARSRGADQSSVPLFPKLKLTREHKVEKVQLQLPITMVRLY</sequence>
<dbReference type="InterPro" id="IPR029063">
    <property type="entry name" value="SAM-dependent_MTases_sf"/>
</dbReference>
<evidence type="ECO:0000313" key="3">
    <source>
        <dbReference type="EMBL" id="KAH0809799.1"/>
    </source>
</evidence>
<dbReference type="InterPro" id="IPR042620">
    <property type="entry name" value="NSUN7"/>
</dbReference>
<dbReference type="EMBL" id="JABDTM020027906">
    <property type="protein sequence ID" value="KAH0809799.1"/>
    <property type="molecule type" value="Genomic_DNA"/>
</dbReference>
<feature type="transmembrane region" description="Helical" evidence="2">
    <location>
        <begin position="337"/>
        <end position="356"/>
    </location>
</feature>
<keyword evidence="2" id="KW-0812">Transmembrane</keyword>
<comment type="caution">
    <text evidence="3">The sequence shown here is derived from an EMBL/GenBank/DDBJ whole genome shotgun (WGS) entry which is preliminary data.</text>
</comment>
<keyword evidence="2" id="KW-0472">Membrane</keyword>
<dbReference type="SUPFAM" id="SSF53850">
    <property type="entry name" value="Periplasmic binding protein-like II"/>
    <property type="match status" value="1"/>
</dbReference>
<feature type="transmembrane region" description="Helical" evidence="2">
    <location>
        <begin position="305"/>
        <end position="325"/>
    </location>
</feature>
<evidence type="ECO:0000313" key="4">
    <source>
        <dbReference type="Proteomes" id="UP000719412"/>
    </source>
</evidence>
<protein>
    <submittedName>
        <fullName evidence="3">Uncharacterized protein</fullName>
    </submittedName>
</protein>
<reference evidence="3" key="1">
    <citation type="journal article" date="2020" name="J Insects Food Feed">
        <title>The yellow mealworm (Tenebrio molitor) genome: a resource for the emerging insects as food and feed industry.</title>
        <authorList>
            <person name="Eriksson T."/>
            <person name="Andere A."/>
            <person name="Kelstrup H."/>
            <person name="Emery V."/>
            <person name="Picard C."/>
        </authorList>
    </citation>
    <scope>NUCLEOTIDE SEQUENCE</scope>
    <source>
        <strain evidence="3">Stoneville</strain>
        <tissue evidence="3">Whole head</tissue>
    </source>
</reference>
<dbReference type="PANTHER" id="PTHR14663">
    <property type="entry name" value="METHYLTRANSFERASE NSUN7-RELATED"/>
    <property type="match status" value="1"/>
</dbReference>
<organism evidence="3 4">
    <name type="scientific">Tenebrio molitor</name>
    <name type="common">Yellow mealworm beetle</name>
    <dbReference type="NCBI Taxonomy" id="7067"/>
    <lineage>
        <taxon>Eukaryota</taxon>
        <taxon>Metazoa</taxon>
        <taxon>Ecdysozoa</taxon>
        <taxon>Arthropoda</taxon>
        <taxon>Hexapoda</taxon>
        <taxon>Insecta</taxon>
        <taxon>Pterygota</taxon>
        <taxon>Neoptera</taxon>
        <taxon>Endopterygota</taxon>
        <taxon>Coleoptera</taxon>
        <taxon>Polyphaga</taxon>
        <taxon>Cucujiformia</taxon>
        <taxon>Tenebrionidae</taxon>
        <taxon>Tenebrio</taxon>
    </lineage>
</organism>
<reference evidence="3" key="2">
    <citation type="submission" date="2021-08" db="EMBL/GenBank/DDBJ databases">
        <authorList>
            <person name="Eriksson T."/>
        </authorList>
    </citation>
    <scope>NUCLEOTIDE SEQUENCE</scope>
    <source>
        <strain evidence="3">Stoneville</strain>
        <tissue evidence="3">Whole head</tissue>
    </source>
</reference>
<name>A0A8J6L308_TENMO</name>
<feature type="region of interest" description="Disordered" evidence="1">
    <location>
        <begin position="1157"/>
        <end position="1191"/>
    </location>
</feature>
<evidence type="ECO:0000256" key="2">
    <source>
        <dbReference type="SAM" id="Phobius"/>
    </source>
</evidence>
<accession>A0A8J6L308</accession>
<proteinExistence type="predicted"/>
<gene>
    <name evidence="3" type="ORF">GEV33_012991</name>
</gene>
<dbReference type="PANTHER" id="PTHR14663:SF2">
    <property type="entry name" value="METHYLTRANSFERASE NSUN7-RELATED"/>
    <property type="match status" value="1"/>
</dbReference>
<dbReference type="Gene3D" id="3.40.50.150">
    <property type="entry name" value="Vaccinia Virus protein VP39"/>
    <property type="match status" value="1"/>
</dbReference>
<feature type="compositionally biased region" description="Low complexity" evidence="1">
    <location>
        <begin position="1158"/>
        <end position="1167"/>
    </location>
</feature>
<keyword evidence="2" id="KW-1133">Transmembrane helix</keyword>
<evidence type="ECO:0000256" key="1">
    <source>
        <dbReference type="SAM" id="MobiDB-lite"/>
    </source>
</evidence>
<dbReference type="Proteomes" id="UP000719412">
    <property type="component" value="Unassembled WGS sequence"/>
</dbReference>